<keyword evidence="2" id="KW-0175">Coiled coil</keyword>
<feature type="transmembrane region" description="Helical" evidence="3">
    <location>
        <begin position="172"/>
        <end position="192"/>
    </location>
</feature>
<name>A0A2S0NCJ8_9HYPH</name>
<dbReference type="KEGG" id="phr:C6569_12880"/>
<dbReference type="GO" id="GO:0060003">
    <property type="term" value="P:copper ion export"/>
    <property type="evidence" value="ECO:0007669"/>
    <property type="project" value="TreeGrafter"/>
</dbReference>
<sequence>MRLHASPGLWLLLLTLAIGGDALPARAHEGHDHGAPPPPVSATIAPRADASSEDFEMVLVARDGRLQIYLDTFRGNEPVADAAIEVDGPDGTVKAEPDGAGGYGLPAPWLARPGDYALAITVQARGLVDVLTASLTIPAPPAETPAADRRWGGLIDSALAADLRNRLADGGMTIYGALVAAFAAGFLAALLVRRRSRVAVVALVAALAAPHDSHAASPTAAPPGSAAAAAPRDIAQRFPDGALFVPKPTQRILAIRTLFTEERTYPRSVQMPGRVIPDPNRAGYVQASVAGRLIPPPGGFPRLGARVAAGDVLALVQPAINSADATTQQQQARELDQQITLVERRLERLRQIQSVVARAQIEDAELELAGLRLRRANLDRAPREPEKLAAPVSGVVASVQAIAGQIADPGTAIYLIIDPDALWVEALSYEVHALATEASGRMANGGTLTLHHRGSGLADRNQAVPVQFSIESGSGALRPGQLLTVLARSTEERRGIALPRTAVVRGANGQSIVYEHSNAERFVPREIRVAPLDGERVLAISGIEPGRRIVVQGAELLNQIR</sequence>
<keyword evidence="3" id="KW-0812">Transmembrane</keyword>
<dbReference type="PANTHER" id="PTHR30097:SF4">
    <property type="entry name" value="SLR6042 PROTEIN"/>
    <property type="match status" value="1"/>
</dbReference>
<dbReference type="Gene3D" id="2.40.30.170">
    <property type="match status" value="1"/>
</dbReference>
<evidence type="ECO:0000313" key="5">
    <source>
        <dbReference type="Proteomes" id="UP000237889"/>
    </source>
</evidence>
<reference evidence="4 5" key="1">
    <citation type="submission" date="2018-03" db="EMBL/GenBank/DDBJ databases">
        <title>Genome sequencing of Phreatobacter sp.</title>
        <authorList>
            <person name="Kim S.-J."/>
            <person name="Heo J."/>
            <person name="Kwon S.-W."/>
        </authorList>
    </citation>
    <scope>NUCLEOTIDE SEQUENCE [LARGE SCALE GENOMIC DNA]</scope>
    <source>
        <strain evidence="4 5">S-12</strain>
    </source>
</reference>
<dbReference type="SUPFAM" id="SSF111369">
    <property type="entry name" value="HlyD-like secretion proteins"/>
    <property type="match status" value="1"/>
</dbReference>
<protein>
    <submittedName>
        <fullName evidence="4">RND transporter</fullName>
    </submittedName>
</protein>
<organism evidence="4 5">
    <name type="scientific">Phreatobacter cathodiphilus</name>
    <dbReference type="NCBI Taxonomy" id="1868589"/>
    <lineage>
        <taxon>Bacteria</taxon>
        <taxon>Pseudomonadati</taxon>
        <taxon>Pseudomonadota</taxon>
        <taxon>Alphaproteobacteria</taxon>
        <taxon>Hyphomicrobiales</taxon>
        <taxon>Phreatobacteraceae</taxon>
        <taxon>Phreatobacter</taxon>
    </lineage>
</organism>
<feature type="coiled-coil region" evidence="2">
    <location>
        <begin position="325"/>
        <end position="381"/>
    </location>
</feature>
<evidence type="ECO:0000313" key="4">
    <source>
        <dbReference type="EMBL" id="AVO45888.1"/>
    </source>
</evidence>
<dbReference type="Gene3D" id="2.40.50.100">
    <property type="match status" value="1"/>
</dbReference>
<evidence type="ECO:0000256" key="3">
    <source>
        <dbReference type="SAM" id="Phobius"/>
    </source>
</evidence>
<dbReference type="Proteomes" id="UP000237889">
    <property type="component" value="Chromosome"/>
</dbReference>
<dbReference type="PANTHER" id="PTHR30097">
    <property type="entry name" value="CATION EFFLUX SYSTEM PROTEIN CUSB"/>
    <property type="match status" value="1"/>
</dbReference>
<keyword evidence="1" id="KW-0813">Transport</keyword>
<keyword evidence="5" id="KW-1185">Reference proteome</keyword>
<dbReference type="Gene3D" id="1.10.287.470">
    <property type="entry name" value="Helix hairpin bin"/>
    <property type="match status" value="1"/>
</dbReference>
<accession>A0A2S0NCJ8</accession>
<keyword evidence="3" id="KW-0472">Membrane</keyword>
<gene>
    <name evidence="4" type="ORF">C6569_12880</name>
</gene>
<dbReference type="GO" id="GO:0015679">
    <property type="term" value="P:plasma membrane copper ion transport"/>
    <property type="evidence" value="ECO:0007669"/>
    <property type="project" value="TreeGrafter"/>
</dbReference>
<dbReference type="Gene3D" id="2.40.420.20">
    <property type="match status" value="1"/>
</dbReference>
<evidence type="ECO:0000256" key="1">
    <source>
        <dbReference type="ARBA" id="ARBA00022448"/>
    </source>
</evidence>
<dbReference type="InterPro" id="IPR051909">
    <property type="entry name" value="MFP_Cation_Efflux"/>
</dbReference>
<dbReference type="RefSeq" id="WP_106749229.1">
    <property type="nucleotide sequence ID" value="NZ_CP027668.1"/>
</dbReference>
<evidence type="ECO:0000256" key="2">
    <source>
        <dbReference type="SAM" id="Coils"/>
    </source>
</evidence>
<dbReference type="AlphaFoldDB" id="A0A2S0NCJ8"/>
<keyword evidence="3" id="KW-1133">Transmembrane helix</keyword>
<dbReference type="OrthoDB" id="7297681at2"/>
<dbReference type="EMBL" id="CP027668">
    <property type="protein sequence ID" value="AVO45888.1"/>
    <property type="molecule type" value="Genomic_DNA"/>
</dbReference>
<dbReference type="GO" id="GO:0030313">
    <property type="term" value="C:cell envelope"/>
    <property type="evidence" value="ECO:0007669"/>
    <property type="project" value="TreeGrafter"/>
</dbReference>
<proteinExistence type="predicted"/>